<dbReference type="GO" id="GO:0005737">
    <property type="term" value="C:cytoplasm"/>
    <property type="evidence" value="ECO:0007669"/>
    <property type="project" value="TreeGrafter"/>
</dbReference>
<name>A0AA42DMK9_9FIRM</name>
<feature type="domain" description="N-acetyltransferase" evidence="3">
    <location>
        <begin position="1"/>
        <end position="135"/>
    </location>
</feature>
<dbReference type="InterPro" id="IPR045039">
    <property type="entry name" value="NSI-like"/>
</dbReference>
<dbReference type="GO" id="GO:0008080">
    <property type="term" value="F:N-acetyltransferase activity"/>
    <property type="evidence" value="ECO:0007669"/>
    <property type="project" value="InterPro"/>
</dbReference>
<keyword evidence="5" id="KW-1185">Reference proteome</keyword>
<evidence type="ECO:0000256" key="2">
    <source>
        <dbReference type="ARBA" id="ARBA00023315"/>
    </source>
</evidence>
<dbReference type="PROSITE" id="PS51186">
    <property type="entry name" value="GNAT"/>
    <property type="match status" value="1"/>
</dbReference>
<accession>A0AA42DMK9</accession>
<reference evidence="4" key="1">
    <citation type="journal article" date="2023" name="Int. J. Syst. Evol. Microbiol.">
        <title>&lt;i&gt;Holtiella tumoricola&lt;/i&gt; gen. nov. sp. nov., isolated from a human clinical sample.</title>
        <authorList>
            <person name="Allen-Vercoe E."/>
            <person name="Daigneault M.C."/>
            <person name="Vancuren S.J."/>
            <person name="Cochrane K."/>
            <person name="O'Neal L.L."/>
            <person name="Sankaranarayanan K."/>
            <person name="Lawson P.A."/>
        </authorList>
    </citation>
    <scope>NUCLEOTIDE SEQUENCE</scope>
    <source>
        <strain evidence="4">CC70A</strain>
    </source>
</reference>
<gene>
    <name evidence="4" type="ORF">PBV87_09440</name>
</gene>
<protein>
    <submittedName>
        <fullName evidence="4">GNAT family N-acetyltransferase</fullName>
    </submittedName>
</protein>
<dbReference type="PANTHER" id="PTHR43626">
    <property type="entry name" value="ACYL-COA N-ACYLTRANSFERASE"/>
    <property type="match status" value="1"/>
</dbReference>
<dbReference type="AlphaFoldDB" id="A0AA42DMK9"/>
<evidence type="ECO:0000256" key="1">
    <source>
        <dbReference type="ARBA" id="ARBA00022679"/>
    </source>
</evidence>
<dbReference type="CDD" id="cd04301">
    <property type="entry name" value="NAT_SF"/>
    <property type="match status" value="1"/>
</dbReference>
<dbReference type="Proteomes" id="UP001169242">
    <property type="component" value="Unassembled WGS sequence"/>
</dbReference>
<keyword evidence="1" id="KW-0808">Transferase</keyword>
<evidence type="ECO:0000313" key="5">
    <source>
        <dbReference type="Proteomes" id="UP001169242"/>
    </source>
</evidence>
<dbReference type="PANTHER" id="PTHR43626:SF4">
    <property type="entry name" value="GCN5-RELATED N-ACETYLTRANSFERASE 2, CHLOROPLASTIC"/>
    <property type="match status" value="1"/>
</dbReference>
<keyword evidence="2" id="KW-0012">Acyltransferase</keyword>
<evidence type="ECO:0000313" key="4">
    <source>
        <dbReference type="EMBL" id="MDA3731699.1"/>
    </source>
</evidence>
<sequence>MIRYTTSLEHIDNSQLDGFFVGWPNPPSITKHKELLEKSSYVWLAIDQDTEQVIGFITAISDDVLSAYIPFLEVLPSYQKQGIGTELVKHMLESLQHLYMIDLLCDEEVTTFYKRFKMFECKAMCFRNYNRQSGQ</sequence>
<dbReference type="SUPFAM" id="SSF55729">
    <property type="entry name" value="Acyl-CoA N-acyltransferases (Nat)"/>
    <property type="match status" value="1"/>
</dbReference>
<dbReference type="InterPro" id="IPR000182">
    <property type="entry name" value="GNAT_dom"/>
</dbReference>
<dbReference type="RefSeq" id="WP_271012059.1">
    <property type="nucleotide sequence ID" value="NZ_JAQIFT010000040.1"/>
</dbReference>
<proteinExistence type="predicted"/>
<organism evidence="4 5">
    <name type="scientific">Holtiella tumoricola</name>
    <dbReference type="NCBI Taxonomy" id="3018743"/>
    <lineage>
        <taxon>Bacteria</taxon>
        <taxon>Bacillati</taxon>
        <taxon>Bacillota</taxon>
        <taxon>Clostridia</taxon>
        <taxon>Lachnospirales</taxon>
        <taxon>Cellulosilyticaceae</taxon>
        <taxon>Holtiella</taxon>
    </lineage>
</organism>
<dbReference type="Pfam" id="PF00583">
    <property type="entry name" value="Acetyltransf_1"/>
    <property type="match status" value="1"/>
</dbReference>
<dbReference type="EMBL" id="JAQIFT010000040">
    <property type="protein sequence ID" value="MDA3731699.1"/>
    <property type="molecule type" value="Genomic_DNA"/>
</dbReference>
<dbReference type="InterPro" id="IPR016181">
    <property type="entry name" value="Acyl_CoA_acyltransferase"/>
</dbReference>
<comment type="caution">
    <text evidence="4">The sequence shown here is derived from an EMBL/GenBank/DDBJ whole genome shotgun (WGS) entry which is preliminary data.</text>
</comment>
<dbReference type="Gene3D" id="3.40.630.30">
    <property type="match status" value="1"/>
</dbReference>
<evidence type="ECO:0000259" key="3">
    <source>
        <dbReference type="PROSITE" id="PS51186"/>
    </source>
</evidence>